<organism evidence="2">
    <name type="scientific">Heliothis virescens</name>
    <name type="common">Tobacco budworm moth</name>
    <dbReference type="NCBI Taxonomy" id="7102"/>
    <lineage>
        <taxon>Eukaryota</taxon>
        <taxon>Metazoa</taxon>
        <taxon>Ecdysozoa</taxon>
        <taxon>Arthropoda</taxon>
        <taxon>Hexapoda</taxon>
        <taxon>Insecta</taxon>
        <taxon>Pterygota</taxon>
        <taxon>Neoptera</taxon>
        <taxon>Endopterygota</taxon>
        <taxon>Lepidoptera</taxon>
        <taxon>Glossata</taxon>
        <taxon>Ditrysia</taxon>
        <taxon>Noctuoidea</taxon>
        <taxon>Noctuidae</taxon>
        <taxon>Heliothinae</taxon>
        <taxon>Heliothis</taxon>
    </lineage>
</organism>
<accession>A0A2A4K2B4</accession>
<dbReference type="AlphaFoldDB" id="A0A2A4K2B4"/>
<name>A0A2A4K2B4_HELVI</name>
<comment type="caution">
    <text evidence="2">The sequence shown here is derived from an EMBL/GenBank/DDBJ whole genome shotgun (WGS) entry which is preliminary data.</text>
</comment>
<reference evidence="2" key="1">
    <citation type="submission" date="2017-09" db="EMBL/GenBank/DDBJ databases">
        <title>Contemporary evolution of a Lepidopteran species, Heliothis virescens, in response to modern agricultural practices.</title>
        <authorList>
            <person name="Fritz M.L."/>
            <person name="Deyonke A.M."/>
            <person name="Papanicolaou A."/>
            <person name="Micinski S."/>
            <person name="Westbrook J."/>
            <person name="Gould F."/>
        </authorList>
    </citation>
    <scope>NUCLEOTIDE SEQUENCE [LARGE SCALE GENOMIC DNA]</scope>
    <source>
        <strain evidence="2">HvINT-</strain>
        <tissue evidence="2">Whole body</tissue>
    </source>
</reference>
<dbReference type="SUPFAM" id="SSF57501">
    <property type="entry name" value="Cystine-knot cytokines"/>
    <property type="match status" value="1"/>
</dbReference>
<sequence length="189" mass="21286">MASFIVLSTILLLLASVNAAPSRDVTEIKIPAECQGKEGFCSVRPEGYDEIEKKFKKLLPDFIQNVDTRSSEETFSPNFEDNDNCPFTSVWESVYYYKNHTQITPDIIVQTNKFPQKFLKVQCKTKAKGGPGVGGKCFTRLGLGPFDTEFECRETMASRSLIVYDPVNHKLEPKTYNLPVSCSCHVRSL</sequence>
<feature type="chain" id="PRO_5012381722" evidence="1">
    <location>
        <begin position="20"/>
        <end position="189"/>
    </location>
</feature>
<dbReference type="InterPro" id="IPR029034">
    <property type="entry name" value="Cystine-knot_cytokine"/>
</dbReference>
<keyword evidence="1" id="KW-0732">Signal</keyword>
<dbReference type="EMBL" id="NWSH01000234">
    <property type="protein sequence ID" value="PCG78156.1"/>
    <property type="molecule type" value="Genomic_DNA"/>
</dbReference>
<gene>
    <name evidence="2" type="ORF">B5V51_5156</name>
</gene>
<dbReference type="Gene3D" id="2.10.90.10">
    <property type="entry name" value="Cystine-knot cytokines"/>
    <property type="match status" value="1"/>
</dbReference>
<proteinExistence type="predicted"/>
<evidence type="ECO:0000313" key="2">
    <source>
        <dbReference type="EMBL" id="PCG78156.1"/>
    </source>
</evidence>
<evidence type="ECO:0000256" key="1">
    <source>
        <dbReference type="SAM" id="SignalP"/>
    </source>
</evidence>
<feature type="signal peptide" evidence="1">
    <location>
        <begin position="1"/>
        <end position="19"/>
    </location>
</feature>
<protein>
    <submittedName>
        <fullName evidence="2">Uncharacterized protein</fullName>
    </submittedName>
</protein>